<reference evidence="8 9" key="1">
    <citation type="submission" date="2019-02" db="EMBL/GenBank/DDBJ databases">
        <title>Deep-cultivation of Planctomycetes and their phenomic and genomic characterization uncovers novel biology.</title>
        <authorList>
            <person name="Wiegand S."/>
            <person name="Jogler M."/>
            <person name="Boedeker C."/>
            <person name="Pinto D."/>
            <person name="Vollmers J."/>
            <person name="Rivas-Marin E."/>
            <person name="Kohn T."/>
            <person name="Peeters S.H."/>
            <person name="Heuer A."/>
            <person name="Rast P."/>
            <person name="Oberbeckmann S."/>
            <person name="Bunk B."/>
            <person name="Jeske O."/>
            <person name="Meyerdierks A."/>
            <person name="Storesund J.E."/>
            <person name="Kallscheuer N."/>
            <person name="Luecker S."/>
            <person name="Lage O.M."/>
            <person name="Pohl T."/>
            <person name="Merkel B.J."/>
            <person name="Hornburger P."/>
            <person name="Mueller R.-W."/>
            <person name="Bruemmer F."/>
            <person name="Labrenz M."/>
            <person name="Spormann A.M."/>
            <person name="Op Den Camp H."/>
            <person name="Overmann J."/>
            <person name="Amann R."/>
            <person name="Jetten M.S.M."/>
            <person name="Mascher T."/>
            <person name="Medema M.H."/>
            <person name="Devos D.P."/>
            <person name="Kaster A.-K."/>
            <person name="Ovreas L."/>
            <person name="Rohde M."/>
            <person name="Galperin M.Y."/>
            <person name="Jogler C."/>
        </authorList>
    </citation>
    <scope>NUCLEOTIDE SEQUENCE [LARGE SCALE GENOMIC DNA]</scope>
    <source>
        <strain evidence="8 9">Pan54</strain>
    </source>
</reference>
<gene>
    <name evidence="8" type="primary">yxlF_1</name>
    <name evidence="8" type="ORF">Pan54_12040</name>
</gene>
<dbReference type="PANTHER" id="PTHR42711:SF5">
    <property type="entry name" value="ABC TRANSPORTER ATP-BINDING PROTEIN NATA"/>
    <property type="match status" value="1"/>
</dbReference>
<keyword evidence="9" id="KW-1185">Reference proteome</keyword>
<evidence type="ECO:0000259" key="7">
    <source>
        <dbReference type="PROSITE" id="PS50893"/>
    </source>
</evidence>
<dbReference type="CDD" id="cd03230">
    <property type="entry name" value="ABC_DR_subfamily_A"/>
    <property type="match status" value="1"/>
</dbReference>
<dbReference type="InterPro" id="IPR003593">
    <property type="entry name" value="AAA+_ATPase"/>
</dbReference>
<dbReference type="PANTHER" id="PTHR42711">
    <property type="entry name" value="ABC TRANSPORTER ATP-BINDING PROTEIN"/>
    <property type="match status" value="1"/>
</dbReference>
<accession>A0A5C5XBV9</accession>
<proteinExistence type="inferred from homology"/>
<dbReference type="EMBL" id="SJPG01000001">
    <property type="protein sequence ID" value="TWT60490.1"/>
    <property type="molecule type" value="Genomic_DNA"/>
</dbReference>
<organism evidence="8 9">
    <name type="scientific">Rubinisphaera italica</name>
    <dbReference type="NCBI Taxonomy" id="2527969"/>
    <lineage>
        <taxon>Bacteria</taxon>
        <taxon>Pseudomonadati</taxon>
        <taxon>Planctomycetota</taxon>
        <taxon>Planctomycetia</taxon>
        <taxon>Planctomycetales</taxon>
        <taxon>Planctomycetaceae</taxon>
        <taxon>Rubinisphaera</taxon>
    </lineage>
</organism>
<evidence type="ECO:0000313" key="9">
    <source>
        <dbReference type="Proteomes" id="UP000316095"/>
    </source>
</evidence>
<dbReference type="SUPFAM" id="SSF52540">
    <property type="entry name" value="P-loop containing nucleoside triphosphate hydrolases"/>
    <property type="match status" value="1"/>
</dbReference>
<name>A0A5C5XBV9_9PLAN</name>
<feature type="region of interest" description="Disordered" evidence="6">
    <location>
        <begin position="297"/>
        <end position="318"/>
    </location>
</feature>
<dbReference type="InterPro" id="IPR027417">
    <property type="entry name" value="P-loop_NTPase"/>
</dbReference>
<dbReference type="Pfam" id="PF00005">
    <property type="entry name" value="ABC_tran"/>
    <property type="match status" value="1"/>
</dbReference>
<dbReference type="AlphaFoldDB" id="A0A5C5XBV9"/>
<dbReference type="PROSITE" id="PS50893">
    <property type="entry name" value="ABC_TRANSPORTER_2"/>
    <property type="match status" value="1"/>
</dbReference>
<evidence type="ECO:0000256" key="5">
    <source>
        <dbReference type="ARBA" id="ARBA00022840"/>
    </source>
</evidence>
<evidence type="ECO:0000256" key="2">
    <source>
        <dbReference type="ARBA" id="ARBA00022448"/>
    </source>
</evidence>
<feature type="domain" description="ABC transporter" evidence="7">
    <location>
        <begin position="6"/>
        <end position="231"/>
    </location>
</feature>
<comment type="caution">
    <text evidence="8">The sequence shown here is derived from an EMBL/GenBank/DDBJ whole genome shotgun (WGS) entry which is preliminary data.</text>
</comment>
<evidence type="ECO:0000256" key="6">
    <source>
        <dbReference type="SAM" id="MobiDB-lite"/>
    </source>
</evidence>
<evidence type="ECO:0000256" key="4">
    <source>
        <dbReference type="ARBA" id="ARBA00022741"/>
    </source>
</evidence>
<dbReference type="InterPro" id="IPR050763">
    <property type="entry name" value="ABC_transporter_ATP-binding"/>
</dbReference>
<dbReference type="Gene3D" id="3.40.50.300">
    <property type="entry name" value="P-loop containing nucleotide triphosphate hydrolases"/>
    <property type="match status" value="1"/>
</dbReference>
<comment type="similarity">
    <text evidence="1">Belongs to the ABC transporter superfamily.</text>
</comment>
<dbReference type="GO" id="GO:0016887">
    <property type="term" value="F:ATP hydrolysis activity"/>
    <property type="evidence" value="ECO:0007669"/>
    <property type="project" value="InterPro"/>
</dbReference>
<dbReference type="RefSeq" id="WP_146502609.1">
    <property type="nucleotide sequence ID" value="NZ_SJPG01000001.1"/>
</dbReference>
<dbReference type="GO" id="GO:0005524">
    <property type="term" value="F:ATP binding"/>
    <property type="evidence" value="ECO:0007669"/>
    <property type="project" value="UniProtKB-KW"/>
</dbReference>
<keyword evidence="3" id="KW-0536">Nodulation</keyword>
<keyword evidence="4" id="KW-0547">Nucleotide-binding</keyword>
<dbReference type="InterPro" id="IPR003439">
    <property type="entry name" value="ABC_transporter-like_ATP-bd"/>
</dbReference>
<protein>
    <submittedName>
        <fullName evidence="8">Putative ABC transporter ATP-binding protein YxlF</fullName>
        <ecNumber evidence="8">3.6.3.-</ecNumber>
    </submittedName>
</protein>
<dbReference type="SMART" id="SM00382">
    <property type="entry name" value="AAA"/>
    <property type="match status" value="1"/>
</dbReference>
<evidence type="ECO:0000256" key="1">
    <source>
        <dbReference type="ARBA" id="ARBA00005417"/>
    </source>
</evidence>
<keyword evidence="5 8" id="KW-0067">ATP-binding</keyword>
<dbReference type="EC" id="3.6.3.-" evidence="8"/>
<dbReference type="OrthoDB" id="9795548at2"/>
<dbReference type="Proteomes" id="UP000316095">
    <property type="component" value="Unassembled WGS sequence"/>
</dbReference>
<keyword evidence="8" id="KW-0378">Hydrolase</keyword>
<evidence type="ECO:0000313" key="8">
    <source>
        <dbReference type="EMBL" id="TWT60490.1"/>
    </source>
</evidence>
<keyword evidence="2" id="KW-0813">Transport</keyword>
<sequence length="318" mass="35046">MSQAAFELQNVTKRFRRQTALDGVSFSGNSGEVIAILGENGAGKTTAINILLGKLKADDGSAHVLGLDSAVHSQEIRQQVGYVPDEPCLYDWMTVGETGWFASGFYPSGYYERFCDLMSEYRVPLDKKIKQLSRGMKAKVSLALSLAHEPGLLILDEPTSGLDPLVRREFLESMVRVAAEGRTVLLASHQVAEVERVADAVVIMIKGKLVMQARLEELKQSCCEVVLTGDITALDKQDLPGEVISQETSGSQQQWLFLNTNENELRNYFNQISGLIYEIRTPSLEDVLLRLLMSSREKSDEQAVSAKPEEATASSLAK</sequence>
<evidence type="ECO:0000256" key="3">
    <source>
        <dbReference type="ARBA" id="ARBA00022458"/>
    </source>
</evidence>